<evidence type="ECO:0000313" key="2">
    <source>
        <dbReference type="Proteomes" id="UP000183567"/>
    </source>
</evidence>
<name>A0A1J8QMT4_9AGAM</name>
<evidence type="ECO:0000313" key="1">
    <source>
        <dbReference type="EMBL" id="OJA13092.1"/>
    </source>
</evidence>
<dbReference type="Proteomes" id="UP000183567">
    <property type="component" value="Unassembled WGS sequence"/>
</dbReference>
<dbReference type="EMBL" id="LVVM01004368">
    <property type="protein sequence ID" value="OJA13092.1"/>
    <property type="molecule type" value="Genomic_DNA"/>
</dbReference>
<reference evidence="1 2" key="1">
    <citation type="submission" date="2016-03" db="EMBL/GenBank/DDBJ databases">
        <title>Comparative genomics of the ectomycorrhizal sister species Rhizopogon vinicolor and Rhizopogon vesiculosus (Basidiomycota: Boletales) reveals a divergence of the mating type B locus.</title>
        <authorList>
            <person name="Mujic A.B."/>
            <person name="Kuo A."/>
            <person name="Tritt A."/>
            <person name="Lipzen A."/>
            <person name="Chen C."/>
            <person name="Johnson J."/>
            <person name="Sharma A."/>
            <person name="Barry K."/>
            <person name="Grigoriev I.V."/>
            <person name="Spatafora J.W."/>
        </authorList>
    </citation>
    <scope>NUCLEOTIDE SEQUENCE [LARGE SCALE GENOMIC DNA]</scope>
    <source>
        <strain evidence="1 2">AM-OR11-056</strain>
    </source>
</reference>
<comment type="caution">
    <text evidence="1">The sequence shown here is derived from an EMBL/GenBank/DDBJ whole genome shotgun (WGS) entry which is preliminary data.</text>
</comment>
<organism evidence="1 2">
    <name type="scientific">Rhizopogon vesiculosus</name>
    <dbReference type="NCBI Taxonomy" id="180088"/>
    <lineage>
        <taxon>Eukaryota</taxon>
        <taxon>Fungi</taxon>
        <taxon>Dikarya</taxon>
        <taxon>Basidiomycota</taxon>
        <taxon>Agaricomycotina</taxon>
        <taxon>Agaricomycetes</taxon>
        <taxon>Agaricomycetidae</taxon>
        <taxon>Boletales</taxon>
        <taxon>Suillineae</taxon>
        <taxon>Rhizopogonaceae</taxon>
        <taxon>Rhizopogon</taxon>
    </lineage>
</organism>
<accession>A0A1J8QMT4</accession>
<sequence length="14" mass="1617">MDNMLPSTNSLKEH</sequence>
<keyword evidence="2" id="KW-1185">Reference proteome</keyword>
<proteinExistence type="predicted"/>
<gene>
    <name evidence="1" type="ORF">AZE42_11920</name>
</gene>
<protein>
    <submittedName>
        <fullName evidence="1">Uncharacterized protein</fullName>
    </submittedName>
</protein>